<reference evidence="2" key="1">
    <citation type="submission" date="2025-08" db="UniProtKB">
        <authorList>
            <consortium name="RefSeq"/>
        </authorList>
    </citation>
    <scope>IDENTIFICATION</scope>
</reference>
<evidence type="ECO:0000313" key="1">
    <source>
        <dbReference type="Proteomes" id="UP000694863"/>
    </source>
</evidence>
<proteinExistence type="predicted"/>
<accession>A0AC55D9B4</accession>
<dbReference type="Proteomes" id="UP000694863">
    <property type="component" value="Unplaced"/>
</dbReference>
<name>A0AC55D9B4_ECHTE</name>
<sequence length="484" mass="53190">MATVLTSLLCLGLSLGQKIHAQAGTLPKPTIWAEPGSMSPQGRPVIIWCQGSLEAEAYFLYREGARGPWGRQLPLGPRSKVKFFIPRMTVDYAGRAHCYYLSNSGASGHSDPLDLVMIGVYGQPTLSALPSPVVTSGGTVTLQCGSWVGYDRFVLSQEGEHEQSWLLDPQRRSDGLFQAEFRFDTVVPNQRWTFRCHGLYRNYSHVWSTPSDSLDLLVSGLYRKPELLQSLPNHLLVSGEHRTLRCLSDVRYERFALFKEGGLDFQQQLAVPHGWQPLIGISQAHFHLGNVTHSHGGKYRCYGGYTHSHEWSAPSEPLEVLVTGELPYAPSLSVWPGPAVVSGGKVTLQCASSNQADAFLLFKEGGEKRLLHLMARPQGKQKQANFTMNPVTSAHAGTYRCYGSLSTSPYILSWPSGPLELRVSGPPVQNGPSLKMPEPKSGPPLPDYILVTLIHTSLSGLLLLVTGALVCLAWHSQRRNQGAK</sequence>
<organism evidence="1 2">
    <name type="scientific">Echinops telfairi</name>
    <name type="common">Lesser hedgehog tenrec</name>
    <dbReference type="NCBI Taxonomy" id="9371"/>
    <lineage>
        <taxon>Eukaryota</taxon>
        <taxon>Metazoa</taxon>
        <taxon>Chordata</taxon>
        <taxon>Craniata</taxon>
        <taxon>Vertebrata</taxon>
        <taxon>Euteleostomi</taxon>
        <taxon>Mammalia</taxon>
        <taxon>Eutheria</taxon>
        <taxon>Afrotheria</taxon>
        <taxon>Tenrecidae</taxon>
        <taxon>Tenrecinae</taxon>
        <taxon>Echinops</taxon>
    </lineage>
</organism>
<keyword evidence="1" id="KW-1185">Reference proteome</keyword>
<dbReference type="RefSeq" id="XP_045148327.1">
    <property type="nucleotide sequence ID" value="XM_045292392.1"/>
</dbReference>
<evidence type="ECO:0000313" key="2">
    <source>
        <dbReference type="RefSeq" id="XP_045148327.1"/>
    </source>
</evidence>
<gene>
    <name evidence="2" type="primary">LOC101646431</name>
</gene>
<protein>
    <submittedName>
        <fullName evidence="2">Leukocyte immunoglobulin-like receptor subfamily A member 6</fullName>
    </submittedName>
</protein>